<evidence type="ECO:0000259" key="1">
    <source>
        <dbReference type="Pfam" id="PF14216"/>
    </source>
</evidence>
<organism evidence="2">
    <name type="scientific">viral metagenome</name>
    <dbReference type="NCBI Taxonomy" id="1070528"/>
    <lineage>
        <taxon>unclassified sequences</taxon>
        <taxon>metagenomes</taxon>
        <taxon>organismal metagenomes</taxon>
    </lineage>
</organism>
<dbReference type="AlphaFoldDB" id="A0A6C0H446"/>
<dbReference type="Gene3D" id="2.60.120.590">
    <property type="entry name" value="Alpha-ketoglutarate-dependent dioxygenase AlkB-like"/>
    <property type="match status" value="1"/>
</dbReference>
<feature type="domain" description="DUF4326" evidence="1">
    <location>
        <begin position="38"/>
        <end position="119"/>
    </location>
</feature>
<accession>A0A6C0H446</accession>
<protein>
    <recommendedName>
        <fullName evidence="1">DUF4326 domain-containing protein</fullName>
    </recommendedName>
</protein>
<reference evidence="2" key="1">
    <citation type="journal article" date="2020" name="Nature">
        <title>Giant virus diversity and host interactions through global metagenomics.</title>
        <authorList>
            <person name="Schulz F."/>
            <person name="Roux S."/>
            <person name="Paez-Espino D."/>
            <person name="Jungbluth S."/>
            <person name="Walsh D.A."/>
            <person name="Denef V.J."/>
            <person name="McMahon K.D."/>
            <person name="Konstantinidis K.T."/>
            <person name="Eloe-Fadrosh E.A."/>
            <person name="Kyrpides N.C."/>
            <person name="Woyke T."/>
        </authorList>
    </citation>
    <scope>NUCLEOTIDE SEQUENCE</scope>
    <source>
        <strain evidence="2">GVMAG-M-3300023179-62</strain>
    </source>
</reference>
<dbReference type="InterPro" id="IPR025475">
    <property type="entry name" value="DUF4326"/>
</dbReference>
<proteinExistence type="predicted"/>
<dbReference type="EMBL" id="MN739858">
    <property type="protein sequence ID" value="QHT74813.1"/>
    <property type="molecule type" value="Genomic_DNA"/>
</dbReference>
<dbReference type="SUPFAM" id="SSF51197">
    <property type="entry name" value="Clavaminate synthase-like"/>
    <property type="match status" value="1"/>
</dbReference>
<sequence>MATEVCLQPEFLKKKGYFSIKDWIETPGNVYTGVATGRFCQDPDDIAVLKWYDIQASKWKNPIAPNPDVRSSMLLYVKHLFRSDLIYDIDELRGKNLGCFCHEPRKVWSEPKCHNQVLVDLLNKCYHHIEEMIRKKKAEHVDEKLPDSFITLTFGDAAENNYGMKQIGKKLGPGQGFNLNDLLAMQKSMKTICVDTKIIDLTKFLEQNDDESIPVAEKAYVLVMKGAATRLLQRKIAPTVTQLDMFNEQTTRLKYDTRALMRGRVVNKHARWNLCFDDESSDANYEEGKGTIVAYKKVPLMQAVRDQFEEFFGPKAADLKVEANYYYDTTKCGIGWHGDSERVKVIAMRLGYVSMPIHFQWFYKRKPIGKRITIPLEPGDMYVMSEKAVGTDWKRQVIPTLRHATGCHKFLEMK</sequence>
<dbReference type="Pfam" id="PF14216">
    <property type="entry name" value="DUF4326"/>
    <property type="match status" value="1"/>
</dbReference>
<dbReference type="InterPro" id="IPR037151">
    <property type="entry name" value="AlkB-like_sf"/>
</dbReference>
<name>A0A6C0H446_9ZZZZ</name>
<evidence type="ECO:0000313" key="2">
    <source>
        <dbReference type="EMBL" id="QHT74813.1"/>
    </source>
</evidence>